<keyword evidence="4" id="KW-1185">Reference proteome</keyword>
<gene>
    <name evidence="3" type="primary">MAR1_2</name>
    <name evidence="3" type="ORF">SLS53_008914</name>
</gene>
<dbReference type="Gene3D" id="3.40.50.850">
    <property type="entry name" value="Isochorismatase-like"/>
    <property type="match status" value="1"/>
</dbReference>
<accession>A0AAN9YBL2</accession>
<proteinExistence type="inferred from homology"/>
<dbReference type="InterPro" id="IPR000868">
    <property type="entry name" value="Isochorismatase-like_dom"/>
</dbReference>
<evidence type="ECO:0000256" key="1">
    <source>
        <dbReference type="ARBA" id="ARBA00006336"/>
    </source>
</evidence>
<feature type="domain" description="Isochorismatase-like" evidence="2">
    <location>
        <begin position="3"/>
        <end position="149"/>
    </location>
</feature>
<protein>
    <submittedName>
        <fullName evidence="3">Isochorismatase domain-containing protein</fullName>
    </submittedName>
</protein>
<dbReference type="AlphaFoldDB" id="A0AAN9YBL2"/>
<evidence type="ECO:0000259" key="2">
    <source>
        <dbReference type="Pfam" id="PF00857"/>
    </source>
</evidence>
<dbReference type="PANTHER" id="PTHR14119">
    <property type="entry name" value="HYDROLASE"/>
    <property type="match status" value="1"/>
</dbReference>
<dbReference type="InterPro" id="IPR050993">
    <property type="entry name" value="Isochorismatase_domain"/>
</dbReference>
<dbReference type="InterPro" id="IPR036380">
    <property type="entry name" value="Isochorismatase-like_sf"/>
</dbReference>
<organism evidence="3 4">
    <name type="scientific">Cytospora paraplurivora</name>
    <dbReference type="NCBI Taxonomy" id="2898453"/>
    <lineage>
        <taxon>Eukaryota</taxon>
        <taxon>Fungi</taxon>
        <taxon>Dikarya</taxon>
        <taxon>Ascomycota</taxon>
        <taxon>Pezizomycotina</taxon>
        <taxon>Sordariomycetes</taxon>
        <taxon>Sordariomycetidae</taxon>
        <taxon>Diaporthales</taxon>
        <taxon>Cytosporaceae</taxon>
        <taxon>Cytospora</taxon>
    </lineage>
</organism>
<name>A0AAN9YBL2_9PEZI</name>
<dbReference type="EMBL" id="JAJSPL020000060">
    <property type="protein sequence ID" value="KAK7730836.1"/>
    <property type="molecule type" value="Genomic_DNA"/>
</dbReference>
<comment type="similarity">
    <text evidence="1">Belongs to the isochorismatase family.</text>
</comment>
<sequence length="200" mass="21206">MNICDLQEKFRNAIYGFDKVVLTAQKVLRAAHALQIPIYVTTQNRARLGTTVSELEPYLSSDLVKAHADKTLFSMLVPAIADQLTGPSEVVIVGIESHICVTQTALDAARAGHRVYVLADGVSSCNREEVPVALDRLRAEDGVTVTTSEGWLYEAVGDAGVPEFKSIIGIVKDTSADTRAVLQALAPAPAPAPAPGGGKI</sequence>
<dbReference type="Pfam" id="PF00857">
    <property type="entry name" value="Isochorismatase"/>
    <property type="match status" value="1"/>
</dbReference>
<dbReference type="Proteomes" id="UP001320245">
    <property type="component" value="Unassembled WGS sequence"/>
</dbReference>
<reference evidence="3 4" key="1">
    <citation type="journal article" date="2023" name="PLoS ONE">
        <title>Cytospora paraplurivora sp. nov. isolated from orchards with fruit tree decline syndrome in Ontario, Canada.</title>
        <authorList>
            <person name="Ilyukhin E."/>
            <person name="Nguyen H.D.T."/>
            <person name="Castle A.J."/>
            <person name="Ellouze W."/>
        </authorList>
    </citation>
    <scope>NUCLEOTIDE SEQUENCE [LARGE SCALE GENOMIC DNA]</scope>
    <source>
        <strain evidence="3 4">FDS-564</strain>
    </source>
</reference>
<evidence type="ECO:0000313" key="4">
    <source>
        <dbReference type="Proteomes" id="UP001320245"/>
    </source>
</evidence>
<dbReference type="PANTHER" id="PTHR14119:SF3">
    <property type="entry name" value="ISOCHORISMATASE DOMAIN-CONTAINING PROTEIN 2"/>
    <property type="match status" value="1"/>
</dbReference>
<comment type="caution">
    <text evidence="3">The sequence shown here is derived from an EMBL/GenBank/DDBJ whole genome shotgun (WGS) entry which is preliminary data.</text>
</comment>
<evidence type="ECO:0000313" key="3">
    <source>
        <dbReference type="EMBL" id="KAK7730836.1"/>
    </source>
</evidence>
<dbReference type="SUPFAM" id="SSF52499">
    <property type="entry name" value="Isochorismatase-like hydrolases"/>
    <property type="match status" value="1"/>
</dbReference>